<organism evidence="1 2">
    <name type="scientific">Apolygus lucorum</name>
    <name type="common">Small green plant bug</name>
    <name type="synonym">Lygocoris lucorum</name>
    <dbReference type="NCBI Taxonomy" id="248454"/>
    <lineage>
        <taxon>Eukaryota</taxon>
        <taxon>Metazoa</taxon>
        <taxon>Ecdysozoa</taxon>
        <taxon>Arthropoda</taxon>
        <taxon>Hexapoda</taxon>
        <taxon>Insecta</taxon>
        <taxon>Pterygota</taxon>
        <taxon>Neoptera</taxon>
        <taxon>Paraneoptera</taxon>
        <taxon>Hemiptera</taxon>
        <taxon>Heteroptera</taxon>
        <taxon>Panheteroptera</taxon>
        <taxon>Cimicomorpha</taxon>
        <taxon>Miridae</taxon>
        <taxon>Mirini</taxon>
        <taxon>Apolygus</taxon>
    </lineage>
</organism>
<reference evidence="1" key="1">
    <citation type="journal article" date="2021" name="Mol. Ecol. Resour.">
        <title>Apolygus lucorum genome provides insights into omnivorousness and mesophyll feeding.</title>
        <authorList>
            <person name="Liu Y."/>
            <person name="Liu H."/>
            <person name="Wang H."/>
            <person name="Huang T."/>
            <person name="Liu B."/>
            <person name="Yang B."/>
            <person name="Yin L."/>
            <person name="Li B."/>
            <person name="Zhang Y."/>
            <person name="Zhang S."/>
            <person name="Jiang F."/>
            <person name="Zhang X."/>
            <person name="Ren Y."/>
            <person name="Wang B."/>
            <person name="Wang S."/>
            <person name="Lu Y."/>
            <person name="Wu K."/>
            <person name="Fan W."/>
            <person name="Wang G."/>
        </authorList>
    </citation>
    <scope>NUCLEOTIDE SEQUENCE</scope>
    <source>
        <strain evidence="1">12Hb</strain>
    </source>
</reference>
<evidence type="ECO:0000313" key="2">
    <source>
        <dbReference type="Proteomes" id="UP000466442"/>
    </source>
</evidence>
<comment type="caution">
    <text evidence="1">The sequence shown here is derived from an EMBL/GenBank/DDBJ whole genome shotgun (WGS) entry which is preliminary data.</text>
</comment>
<dbReference type="EMBL" id="WIXP02000011">
    <property type="protein sequence ID" value="KAF6202829.1"/>
    <property type="molecule type" value="Genomic_DNA"/>
</dbReference>
<evidence type="ECO:0000313" key="1">
    <source>
        <dbReference type="EMBL" id="KAF6202829.1"/>
    </source>
</evidence>
<dbReference type="Proteomes" id="UP000466442">
    <property type="component" value="Unassembled WGS sequence"/>
</dbReference>
<keyword evidence="2" id="KW-1185">Reference proteome</keyword>
<dbReference type="AlphaFoldDB" id="A0A6A4JTB3"/>
<accession>A0A6A4JTB3</accession>
<proteinExistence type="predicted"/>
<sequence>MMLRLQDLAVLSILFCYAHTMRLSSYYDIKTKIAQESPKQYDVMILEADLKTPQLCQKSKWSSNQATETEAYGYWFCKGSVLGRLVDKDYFANQKAHFVHYVVKSEARCRERDLESPPNYDVYIFLGDSRKAGIVEEDDVRAISSEFVQAAITAVETEAYSSCLKQTPPLNVTKWGWQTLAGLDFRV</sequence>
<gene>
    <name evidence="1" type="ORF">GE061_003234</name>
</gene>
<name>A0A6A4JTB3_APOLU</name>
<protein>
    <submittedName>
        <fullName evidence="1">Uncharacterized protein</fullName>
    </submittedName>
</protein>